<proteinExistence type="predicted"/>
<dbReference type="AlphaFoldDB" id="A0AAW0BKR2"/>
<sequence>MGSTVQQYQVDCDIRSTPIMKAATTSQMKSEMRASAVFETRLRIERGQEDGRGAPQSVVLHKIPEIQGPPAKTLQTLCWSSLSVECRDVATIPSSTTISDAGDDHRALPMAQLLVVSSVLKCFTKLLKHSRPLFWWTKILCAERSRLLLVDTIWTILSMQITERRLRFSQAGFAFILQDFLLSSCDALVTDWEIPSAVKLLLNIWAARTGSTHSTGIRGSTERRSRLLVILCLSISANRGFDNSLRLQDSSCADHRPLHKASGGPEDSWDGGHRLKELRRCWKDFRMDENITLHALPRSSSLSAFKILVQPVTLDVSSGSVLKLRKGYGDNYDNSVAHVGMLALEDFAAASQQLKRGLDIRSGVVRVNTTRLLPSMEASLAPPERPFPSRMQSGLAFSGVPGAFPNKCSLRSFVNVRAYSNIAPAGDSSARWGASPRRAIVQSSLNHTTNVGRNRRSWAEACPPLPDSGDREETGAGASDSNTERRSRLLVAISSKVMQMGKGTLHLGMRGCEFGIQNFLSSSLSLGGEGYV</sequence>
<dbReference type="EMBL" id="JAWWNJ010000030">
    <property type="protein sequence ID" value="KAK7027042.1"/>
    <property type="molecule type" value="Genomic_DNA"/>
</dbReference>
<name>A0AAW0BKR2_9AGAR</name>
<reference evidence="2 3" key="1">
    <citation type="journal article" date="2024" name="J Genomics">
        <title>Draft genome sequencing and assembly of Favolaschia claudopus CIRM-BRFM 2984 isolated from oak limbs.</title>
        <authorList>
            <person name="Navarro D."/>
            <person name="Drula E."/>
            <person name="Chaduli D."/>
            <person name="Cazenave R."/>
            <person name="Ahrendt S."/>
            <person name="Wang J."/>
            <person name="Lipzen A."/>
            <person name="Daum C."/>
            <person name="Barry K."/>
            <person name="Grigoriev I.V."/>
            <person name="Favel A."/>
            <person name="Rosso M.N."/>
            <person name="Martin F."/>
        </authorList>
    </citation>
    <scope>NUCLEOTIDE SEQUENCE [LARGE SCALE GENOMIC DNA]</scope>
    <source>
        <strain evidence="2 3">CIRM-BRFM 2984</strain>
    </source>
</reference>
<gene>
    <name evidence="2" type="ORF">R3P38DRAFT_2777154</name>
</gene>
<dbReference type="Proteomes" id="UP001362999">
    <property type="component" value="Unassembled WGS sequence"/>
</dbReference>
<evidence type="ECO:0000313" key="2">
    <source>
        <dbReference type="EMBL" id="KAK7027042.1"/>
    </source>
</evidence>
<evidence type="ECO:0000256" key="1">
    <source>
        <dbReference type="SAM" id="MobiDB-lite"/>
    </source>
</evidence>
<organism evidence="2 3">
    <name type="scientific">Favolaschia claudopus</name>
    <dbReference type="NCBI Taxonomy" id="2862362"/>
    <lineage>
        <taxon>Eukaryota</taxon>
        <taxon>Fungi</taxon>
        <taxon>Dikarya</taxon>
        <taxon>Basidiomycota</taxon>
        <taxon>Agaricomycotina</taxon>
        <taxon>Agaricomycetes</taxon>
        <taxon>Agaricomycetidae</taxon>
        <taxon>Agaricales</taxon>
        <taxon>Marasmiineae</taxon>
        <taxon>Mycenaceae</taxon>
        <taxon>Favolaschia</taxon>
    </lineage>
</organism>
<evidence type="ECO:0000313" key="3">
    <source>
        <dbReference type="Proteomes" id="UP001362999"/>
    </source>
</evidence>
<protein>
    <submittedName>
        <fullName evidence="2">Uncharacterized protein</fullName>
    </submittedName>
</protein>
<feature type="region of interest" description="Disordered" evidence="1">
    <location>
        <begin position="451"/>
        <end position="485"/>
    </location>
</feature>
<comment type="caution">
    <text evidence="2">The sequence shown here is derived from an EMBL/GenBank/DDBJ whole genome shotgun (WGS) entry which is preliminary data.</text>
</comment>
<accession>A0AAW0BKR2</accession>
<keyword evidence="3" id="KW-1185">Reference proteome</keyword>